<feature type="compositionally biased region" description="Low complexity" evidence="1">
    <location>
        <begin position="33"/>
        <end position="45"/>
    </location>
</feature>
<evidence type="ECO:0000313" key="2">
    <source>
        <dbReference type="EMBL" id="GHI48264.1"/>
    </source>
</evidence>
<name>A0AA37C1K0_9ACTN</name>
<dbReference type="PROSITE" id="PS51257">
    <property type="entry name" value="PROKAR_LIPOPROTEIN"/>
    <property type="match status" value="1"/>
</dbReference>
<reference evidence="2" key="1">
    <citation type="submission" date="2022-09" db="EMBL/GenBank/DDBJ databases">
        <title>Whole genome shotgun sequence of Streptomyces albidoflavus NBRC 12854.</title>
        <authorList>
            <person name="Komaki H."/>
            <person name="Tamura T."/>
        </authorList>
    </citation>
    <scope>NUCLEOTIDE SEQUENCE</scope>
    <source>
        <strain evidence="2">NBRC 12854</strain>
    </source>
</reference>
<gene>
    <name evidence="2" type="ORF">ScoT_44380</name>
</gene>
<sequence>MGKKRLSGWPAVRGAGVLTVAILALGGCGGSGDDSSGSGSAASKGPQEDKGKTPEGSAPPEDAVLAESEGDGVVMTVTSAVRDSGGFLTVSGKVTNSSGNLWTGGEWRGDESELQGNGGSIACASLIDKVGKKKYLVLRDTSGRCLCTKFSGGIDSGKSADWFAQFPAPPADAREVDFQVGTMPPATIQISEG</sequence>
<evidence type="ECO:0008006" key="4">
    <source>
        <dbReference type="Google" id="ProtNLM"/>
    </source>
</evidence>
<dbReference type="AlphaFoldDB" id="A0AA37C1K0"/>
<dbReference type="EMBL" id="BNDZ01000005">
    <property type="protein sequence ID" value="GHI48264.1"/>
    <property type="molecule type" value="Genomic_DNA"/>
</dbReference>
<evidence type="ECO:0000313" key="3">
    <source>
        <dbReference type="Proteomes" id="UP001051844"/>
    </source>
</evidence>
<comment type="caution">
    <text evidence="2">The sequence shown here is derived from an EMBL/GenBank/DDBJ whole genome shotgun (WGS) entry which is preliminary data.</text>
</comment>
<proteinExistence type="predicted"/>
<dbReference type="Proteomes" id="UP001051844">
    <property type="component" value="Unassembled WGS sequence"/>
</dbReference>
<dbReference type="RefSeq" id="WP_226660302.1">
    <property type="nucleotide sequence ID" value="NZ_BNDZ01000005.1"/>
</dbReference>
<feature type="region of interest" description="Disordered" evidence="1">
    <location>
        <begin position="29"/>
        <end position="63"/>
    </location>
</feature>
<organism evidence="2 3">
    <name type="scientific">Streptomyces albidoflavus</name>
    <dbReference type="NCBI Taxonomy" id="1886"/>
    <lineage>
        <taxon>Bacteria</taxon>
        <taxon>Bacillati</taxon>
        <taxon>Actinomycetota</taxon>
        <taxon>Actinomycetes</taxon>
        <taxon>Kitasatosporales</taxon>
        <taxon>Streptomycetaceae</taxon>
        <taxon>Streptomyces</taxon>
        <taxon>Streptomyces albidoflavus group</taxon>
    </lineage>
</organism>
<protein>
    <recommendedName>
        <fullName evidence="4">Lipoprotein</fullName>
    </recommendedName>
</protein>
<evidence type="ECO:0000256" key="1">
    <source>
        <dbReference type="SAM" id="MobiDB-lite"/>
    </source>
</evidence>
<accession>A0AA37C1K0</accession>